<evidence type="ECO:0008006" key="3">
    <source>
        <dbReference type="Google" id="ProtNLM"/>
    </source>
</evidence>
<dbReference type="EMBL" id="CP044543">
    <property type="protein sequence ID" value="QFI75528.1"/>
    <property type="molecule type" value="Genomic_DNA"/>
</dbReference>
<sequence>MNSASEKFISLIFDKRLDEARALLRAHRGALTGDELPRLFGVEEALRAKIGQLGPGPSEQRRTLAGAYTAAHWLREQNYWDEAQAIYLDVVKRSLEMNEAFFLNDARLSRAVCLKNLGRMNEYELAKAEVPPGTTCLIDWVIWRVEDL</sequence>
<evidence type="ECO:0000313" key="2">
    <source>
        <dbReference type="Proteomes" id="UP000325641"/>
    </source>
</evidence>
<accession>A0A5P6PBR2</accession>
<organism evidence="1 2">
    <name type="scientific">Bradyrhizobium betae</name>
    <dbReference type="NCBI Taxonomy" id="244734"/>
    <lineage>
        <taxon>Bacteria</taxon>
        <taxon>Pseudomonadati</taxon>
        <taxon>Pseudomonadota</taxon>
        <taxon>Alphaproteobacteria</taxon>
        <taxon>Hyphomicrobiales</taxon>
        <taxon>Nitrobacteraceae</taxon>
        <taxon>Bradyrhizobium</taxon>
    </lineage>
</organism>
<dbReference type="OrthoDB" id="9943859at2"/>
<dbReference type="RefSeq" id="WP_151649075.1">
    <property type="nucleotide sequence ID" value="NZ_CP044543.1"/>
</dbReference>
<dbReference type="Proteomes" id="UP000325641">
    <property type="component" value="Chromosome"/>
</dbReference>
<name>A0A5P6PBR2_9BRAD</name>
<gene>
    <name evidence="1" type="ORF">F8237_25915</name>
</gene>
<reference evidence="2" key="1">
    <citation type="submission" date="2019-10" db="EMBL/GenBank/DDBJ databases">
        <title>Complete Genome Sequence of Bradyrhizobium betae type strain PL7HG1T.</title>
        <authorList>
            <person name="Bromfield E.S.P."/>
            <person name="Cloutier S."/>
        </authorList>
    </citation>
    <scope>NUCLEOTIDE SEQUENCE [LARGE SCALE GENOMIC DNA]</scope>
    <source>
        <strain evidence="2">PL7HG1</strain>
    </source>
</reference>
<protein>
    <recommendedName>
        <fullName evidence="3">Tetratricopeptide repeat protein</fullName>
    </recommendedName>
</protein>
<dbReference type="KEGG" id="bbet:F8237_25915"/>
<dbReference type="AlphaFoldDB" id="A0A5P6PBR2"/>
<evidence type="ECO:0000313" key="1">
    <source>
        <dbReference type="EMBL" id="QFI75528.1"/>
    </source>
</evidence>
<proteinExistence type="predicted"/>